<evidence type="ECO:0000256" key="4">
    <source>
        <dbReference type="ARBA" id="ARBA00022741"/>
    </source>
</evidence>
<evidence type="ECO:0000259" key="8">
    <source>
        <dbReference type="Pfam" id="PF02492"/>
    </source>
</evidence>
<dbReference type="NCBIfam" id="TIGR00073">
    <property type="entry name" value="hypB"/>
    <property type="match status" value="1"/>
</dbReference>
<dbReference type="PANTHER" id="PTHR30134">
    <property type="entry name" value="HYDROGENASE PROTEIN ASSEMBLY PROTEIN, NICKEL CHAPERONE"/>
    <property type="match status" value="1"/>
</dbReference>
<evidence type="ECO:0000313" key="9">
    <source>
        <dbReference type="EMBL" id="SQB99615.1"/>
    </source>
</evidence>
<keyword evidence="6" id="KW-0862">Zinc</keyword>
<organism evidence="9 10">
    <name type="scientific">Helicobacter fennelliae</name>
    <dbReference type="NCBI Taxonomy" id="215"/>
    <lineage>
        <taxon>Bacteria</taxon>
        <taxon>Pseudomonadati</taxon>
        <taxon>Campylobacterota</taxon>
        <taxon>Epsilonproteobacteria</taxon>
        <taxon>Campylobacterales</taxon>
        <taxon>Helicobacteraceae</taxon>
        <taxon>Helicobacter</taxon>
    </lineage>
</organism>
<dbReference type="SUPFAM" id="SSF52540">
    <property type="entry name" value="P-loop containing nucleoside triphosphate hydrolases"/>
    <property type="match status" value="1"/>
</dbReference>
<keyword evidence="7" id="KW-0342">GTP-binding</keyword>
<keyword evidence="5" id="KW-0378">Hydrolase</keyword>
<reference evidence="9 10" key="1">
    <citation type="submission" date="2018-06" db="EMBL/GenBank/DDBJ databases">
        <authorList>
            <consortium name="Pathogen Informatics"/>
            <person name="Doyle S."/>
        </authorList>
    </citation>
    <scope>NUCLEOTIDE SEQUENCE [LARGE SCALE GENOMIC DNA]</scope>
    <source>
        <strain evidence="9 10">NCTC13102</strain>
    </source>
</reference>
<comment type="similarity">
    <text evidence="1">Belongs to the SIMIBI class G3E GTPase family. HypB/HupM subfamily.</text>
</comment>
<dbReference type="GO" id="GO:0016151">
    <property type="term" value="F:nickel cation binding"/>
    <property type="evidence" value="ECO:0007669"/>
    <property type="project" value="InterPro"/>
</dbReference>
<evidence type="ECO:0000313" key="10">
    <source>
        <dbReference type="Proteomes" id="UP000250166"/>
    </source>
</evidence>
<protein>
    <submittedName>
        <fullName evidence="9">Hydrogenase expression/formation protein HypB</fullName>
    </submittedName>
</protein>
<proteinExistence type="inferred from homology"/>
<evidence type="ECO:0000256" key="6">
    <source>
        <dbReference type="ARBA" id="ARBA00022833"/>
    </source>
</evidence>
<feature type="domain" description="CobW/HypB/UreG nucleotide-binding" evidence="8">
    <location>
        <begin position="47"/>
        <end position="208"/>
    </location>
</feature>
<dbReference type="GO" id="GO:0005525">
    <property type="term" value="F:GTP binding"/>
    <property type="evidence" value="ECO:0007669"/>
    <property type="project" value="UniProtKB-KW"/>
</dbReference>
<evidence type="ECO:0000256" key="3">
    <source>
        <dbReference type="ARBA" id="ARBA00022723"/>
    </source>
</evidence>
<dbReference type="RefSeq" id="WP_112059022.1">
    <property type="nucleotide sequence ID" value="NZ_UAWL01000006.1"/>
</dbReference>
<dbReference type="GO" id="GO:0051604">
    <property type="term" value="P:protein maturation"/>
    <property type="evidence" value="ECO:0007669"/>
    <property type="project" value="InterPro"/>
</dbReference>
<dbReference type="AlphaFoldDB" id="A0A2X3BTX8"/>
<dbReference type="Proteomes" id="UP000250166">
    <property type="component" value="Unassembled WGS sequence"/>
</dbReference>
<dbReference type="Pfam" id="PF02492">
    <property type="entry name" value="cobW"/>
    <property type="match status" value="1"/>
</dbReference>
<gene>
    <name evidence="9" type="primary">hypB</name>
    <name evidence="9" type="ORF">NCTC13102_01940</name>
</gene>
<dbReference type="Gene3D" id="3.40.50.300">
    <property type="entry name" value="P-loop containing nucleotide triphosphate hydrolases"/>
    <property type="match status" value="1"/>
</dbReference>
<dbReference type="GO" id="GO:0003924">
    <property type="term" value="F:GTPase activity"/>
    <property type="evidence" value="ECO:0007669"/>
    <property type="project" value="InterPro"/>
</dbReference>
<sequence>MTREQTLKQNPNLNTKSVQIVQKILSKNDKKAIQLKEQYEKDNVYVVNFMSSPGSGKTTLLEGLAMCEDFRFAVIEGDLQTERDAKRLQEKGIKAYQIITGQACHLEAEMIEKAYLHLKQKGDLNGAEYVIIENVGNLVCPASYNLGADLNIVLLSTPEGDDKILKYPTMFLCADALIISKSDLIQHFEFDLKRIQEDLHKLKANVPIFLVSKTDKNSIEKVKTFIQDKRAKGYHSNHSF</sequence>
<evidence type="ECO:0000256" key="7">
    <source>
        <dbReference type="ARBA" id="ARBA00023134"/>
    </source>
</evidence>
<dbReference type="InterPro" id="IPR004392">
    <property type="entry name" value="Hyd_mat_HypB"/>
</dbReference>
<evidence type="ECO:0000256" key="5">
    <source>
        <dbReference type="ARBA" id="ARBA00022801"/>
    </source>
</evidence>
<evidence type="ECO:0000256" key="2">
    <source>
        <dbReference type="ARBA" id="ARBA00022596"/>
    </source>
</evidence>
<dbReference type="PIRSF" id="PIRSF005624">
    <property type="entry name" value="Ni-bind_GTPase"/>
    <property type="match status" value="1"/>
</dbReference>
<dbReference type="EMBL" id="UAWL01000006">
    <property type="protein sequence ID" value="SQB99615.1"/>
    <property type="molecule type" value="Genomic_DNA"/>
</dbReference>
<dbReference type="GO" id="GO:0008270">
    <property type="term" value="F:zinc ion binding"/>
    <property type="evidence" value="ECO:0007669"/>
    <property type="project" value="TreeGrafter"/>
</dbReference>
<keyword evidence="2" id="KW-0533">Nickel</keyword>
<dbReference type="InterPro" id="IPR027417">
    <property type="entry name" value="P-loop_NTPase"/>
</dbReference>
<evidence type="ECO:0000256" key="1">
    <source>
        <dbReference type="ARBA" id="ARBA00006211"/>
    </source>
</evidence>
<name>A0A2X3BTX8_9HELI</name>
<keyword evidence="3" id="KW-0479">Metal-binding</keyword>
<accession>A0A2X3BTX8</accession>
<dbReference type="PANTHER" id="PTHR30134:SF2">
    <property type="entry name" value="HYDROGENASE MATURATION FACTOR HYPB"/>
    <property type="match status" value="1"/>
</dbReference>
<keyword evidence="4" id="KW-0547">Nucleotide-binding</keyword>
<dbReference type="InterPro" id="IPR003495">
    <property type="entry name" value="CobW/HypB/UreG_nucleotide-bd"/>
</dbReference>